<gene>
    <name evidence="12" type="ORF">OCTVUL_1B028656</name>
</gene>
<evidence type="ECO:0000256" key="8">
    <source>
        <dbReference type="ARBA" id="ARBA00023002"/>
    </source>
</evidence>
<name>A0AA36ASJ8_OCTVU</name>
<dbReference type="Pfam" id="PF04433">
    <property type="entry name" value="SWIRM"/>
    <property type="match status" value="1"/>
</dbReference>
<proteinExistence type="inferred from homology"/>
<comment type="cofactor">
    <cofactor evidence="1">
        <name>FAD</name>
        <dbReference type="ChEBI" id="CHEBI:57692"/>
    </cofactor>
</comment>
<keyword evidence="13" id="KW-1185">Reference proteome</keyword>
<dbReference type="InterPro" id="IPR002937">
    <property type="entry name" value="Amino_oxidase"/>
</dbReference>
<evidence type="ECO:0000256" key="3">
    <source>
        <dbReference type="ARBA" id="ARBA00022630"/>
    </source>
</evidence>
<dbReference type="Pfam" id="PF07496">
    <property type="entry name" value="zf-CW"/>
    <property type="match status" value="1"/>
</dbReference>
<keyword evidence="3" id="KW-0285">Flavoprotein</keyword>
<reference evidence="12" key="1">
    <citation type="submission" date="2023-08" db="EMBL/GenBank/DDBJ databases">
        <authorList>
            <person name="Alioto T."/>
            <person name="Alioto T."/>
            <person name="Gomez Garrido J."/>
        </authorList>
    </citation>
    <scope>NUCLEOTIDE SEQUENCE</scope>
</reference>
<dbReference type="Proteomes" id="UP001162480">
    <property type="component" value="Chromosome 3"/>
</dbReference>
<comment type="similarity">
    <text evidence="2">Belongs to the flavin monoamine oxidase family.</text>
</comment>
<evidence type="ECO:0000256" key="5">
    <source>
        <dbReference type="ARBA" id="ARBA00022771"/>
    </source>
</evidence>
<evidence type="ECO:0000256" key="2">
    <source>
        <dbReference type="ARBA" id="ARBA00005995"/>
    </source>
</evidence>
<dbReference type="Gene3D" id="3.30.40.100">
    <property type="match status" value="1"/>
</dbReference>
<dbReference type="InterPro" id="IPR011124">
    <property type="entry name" value="Znf_CW"/>
</dbReference>
<dbReference type="PANTHER" id="PTHR10742:SF410">
    <property type="entry name" value="LYSINE-SPECIFIC HISTONE DEMETHYLASE 2"/>
    <property type="match status" value="1"/>
</dbReference>
<keyword evidence="8" id="KW-0560">Oxidoreductase</keyword>
<dbReference type="SUPFAM" id="SSF51905">
    <property type="entry name" value="FAD/NAD(P)-binding domain"/>
    <property type="match status" value="1"/>
</dbReference>
<evidence type="ECO:0000256" key="6">
    <source>
        <dbReference type="ARBA" id="ARBA00022827"/>
    </source>
</evidence>
<dbReference type="EMBL" id="OX597816">
    <property type="protein sequence ID" value="CAI9720477.1"/>
    <property type="molecule type" value="Genomic_DNA"/>
</dbReference>
<dbReference type="InterPro" id="IPR036388">
    <property type="entry name" value="WH-like_DNA-bd_sf"/>
</dbReference>
<dbReference type="GO" id="GO:0008270">
    <property type="term" value="F:zinc ion binding"/>
    <property type="evidence" value="ECO:0007669"/>
    <property type="project" value="UniProtKB-KW"/>
</dbReference>
<dbReference type="InterPro" id="IPR007526">
    <property type="entry name" value="SWIRM"/>
</dbReference>
<dbReference type="Gene3D" id="1.10.10.10">
    <property type="entry name" value="Winged helix-like DNA-binding domain superfamily/Winged helix DNA-binding domain"/>
    <property type="match status" value="1"/>
</dbReference>
<keyword evidence="6" id="KW-0274">FAD</keyword>
<dbReference type="InterPro" id="IPR050281">
    <property type="entry name" value="Flavin_monoamine_oxidase"/>
</dbReference>
<keyword evidence="7" id="KW-0862">Zinc</keyword>
<dbReference type="InterPro" id="IPR036188">
    <property type="entry name" value="FAD/NAD-bd_sf"/>
</dbReference>
<evidence type="ECO:0000259" key="9">
    <source>
        <dbReference type="Pfam" id="PF01593"/>
    </source>
</evidence>
<keyword evidence="5" id="KW-0863">Zinc-finger</keyword>
<evidence type="ECO:0000259" key="11">
    <source>
        <dbReference type="Pfam" id="PF07496"/>
    </source>
</evidence>
<dbReference type="SUPFAM" id="SSF46689">
    <property type="entry name" value="Homeodomain-like"/>
    <property type="match status" value="1"/>
</dbReference>
<dbReference type="Gene3D" id="3.50.50.60">
    <property type="entry name" value="FAD/NAD(P)-binding domain"/>
    <property type="match status" value="1"/>
</dbReference>
<dbReference type="Gene3D" id="3.90.660.10">
    <property type="match status" value="1"/>
</dbReference>
<keyword evidence="4" id="KW-0479">Metal-binding</keyword>
<feature type="domain" description="SWIRM" evidence="10">
    <location>
        <begin position="282"/>
        <end position="359"/>
    </location>
</feature>
<dbReference type="Pfam" id="PF01593">
    <property type="entry name" value="Amino_oxidase"/>
    <property type="match status" value="1"/>
</dbReference>
<dbReference type="PANTHER" id="PTHR10742">
    <property type="entry name" value="FLAVIN MONOAMINE OXIDASE"/>
    <property type="match status" value="1"/>
</dbReference>
<dbReference type="GO" id="GO:0140682">
    <property type="term" value="F:FAD-dependent H3K4me/H3K4me3 demethylase activity"/>
    <property type="evidence" value="ECO:0007669"/>
    <property type="project" value="UniProtKB-ARBA"/>
</dbReference>
<evidence type="ECO:0000256" key="7">
    <source>
        <dbReference type="ARBA" id="ARBA00022833"/>
    </source>
</evidence>
<feature type="domain" description="CW-type" evidence="11">
    <location>
        <begin position="149"/>
        <end position="201"/>
    </location>
</feature>
<organism evidence="12 13">
    <name type="scientific">Octopus vulgaris</name>
    <name type="common">Common octopus</name>
    <dbReference type="NCBI Taxonomy" id="6645"/>
    <lineage>
        <taxon>Eukaryota</taxon>
        <taxon>Metazoa</taxon>
        <taxon>Spiralia</taxon>
        <taxon>Lophotrochozoa</taxon>
        <taxon>Mollusca</taxon>
        <taxon>Cephalopoda</taxon>
        <taxon>Coleoidea</taxon>
        <taxon>Octopodiformes</taxon>
        <taxon>Octopoda</taxon>
        <taxon>Incirrata</taxon>
        <taxon>Octopodidae</taxon>
        <taxon>Octopus</taxon>
    </lineage>
</organism>
<evidence type="ECO:0000313" key="12">
    <source>
        <dbReference type="EMBL" id="CAI9720477.1"/>
    </source>
</evidence>
<feature type="domain" description="Amine oxidase" evidence="9">
    <location>
        <begin position="389"/>
        <end position="821"/>
    </location>
</feature>
<dbReference type="SUPFAM" id="SSF54373">
    <property type="entry name" value="FAD-linked reductases, C-terminal domain"/>
    <property type="match status" value="1"/>
</dbReference>
<evidence type="ECO:0000256" key="1">
    <source>
        <dbReference type="ARBA" id="ARBA00001974"/>
    </source>
</evidence>
<evidence type="ECO:0000313" key="13">
    <source>
        <dbReference type="Proteomes" id="UP001162480"/>
    </source>
</evidence>
<dbReference type="AlphaFoldDB" id="A0AA36ASJ8"/>
<sequence>MNEEFSSAMGLLVKMTSVQAVQSNKTSQDTSTSSRCSARGIKRKSFFDETWDVSGTGKKPVRACERSGCPATIPICFANSTERCVGSGYTSRWHHISAGEHFCNECFEYFYRSHKLGYETFCKWKSEWSSKAKMEASVCVFMADKLLPFWVQCTRPECCKWRQLSRDFDLYPDFIRNFTCGMTSEGKKKERQLEACAVPEDHRVEMCRSPWWFSQLTASVGLKMSPSLHFLSDYSSDAIGHCPLDATYLQPENTSTKTKVWEMFGQPFSHSHETDTAGTVKADEMSESERNYFPHLAREPKIFLSLRNLIISLWNLSIKEWMTWQRCANYLIYRGVSRIKCVELLQSIIYYLTREGLINIGLLHDPPTSLLLPNVNYENHSVIVVGAGITGLAAARQLSNFGVKVTVLEAQNCLGGRVDEASNIGDMCLGQGTQIINNCVNNPICLMCMQADIDMKIIRDKYELIFENGQLALPESCRRLNFHFNAILDVIAEWRKDNALAKDTGLLSKFREAHDQFLEQSQIEFSLDEEKILEYYLGHMELVSGCSVEDLSSMHWDQHEAFPQLGSSSIMLCQGLSELLCLLSKDLDIQYNVEVVKIDYSEADVMVHASSGAVFRANKVLVTVPLSVLQKDVIDFVPHLPVEKTKAIKSLGAGVIEMIVLQFKKNFWREKVKDVDVFGYIASDESCRGLFSVFYDLSKVQKSGKETHVLVTYIAGNGLKKVMGKSSEEIVQACMDVLSKLFPEQKIPEPEQYYTSHWQKESSNRMSYSYVPVGVDASVYTHIAQQLHDKIFFAGEATCRQFPQSLAGAYWSGLRETETILKCFDQ</sequence>
<evidence type="ECO:0000259" key="10">
    <source>
        <dbReference type="Pfam" id="PF04433"/>
    </source>
</evidence>
<accession>A0AA36ASJ8</accession>
<evidence type="ECO:0000256" key="4">
    <source>
        <dbReference type="ARBA" id="ARBA00022723"/>
    </source>
</evidence>
<dbReference type="InterPro" id="IPR009057">
    <property type="entry name" value="Homeodomain-like_sf"/>
</dbReference>
<protein>
    <submittedName>
        <fullName evidence="12">Lysine-specific histone demethylase 1B-like</fullName>
    </submittedName>
</protein>